<dbReference type="AlphaFoldDB" id="A0A2T1FG64"/>
<sequence length="69" mass="7997">MPIKVTKSMKKLVDKQLLDRQDFDIFGKPAQAQSIDKEPSSKNNNSTEDIVRAGHHNHPRFHHDIFDLM</sequence>
<reference evidence="2 3" key="1">
    <citation type="submission" date="2018-03" db="EMBL/GenBank/DDBJ databases">
        <title>The ancient ancestry and fast evolution of plastids.</title>
        <authorList>
            <person name="Moore K.R."/>
            <person name="Magnabosco C."/>
            <person name="Momper L."/>
            <person name="Gold D.A."/>
            <person name="Bosak T."/>
            <person name="Fournier G.P."/>
        </authorList>
    </citation>
    <scope>NUCLEOTIDE SEQUENCE [LARGE SCALE GENOMIC DNA]</scope>
    <source>
        <strain evidence="2 3">CCALA 037</strain>
    </source>
</reference>
<gene>
    <name evidence="2" type="ORF">C7B77_25915</name>
</gene>
<evidence type="ECO:0000256" key="1">
    <source>
        <dbReference type="SAM" id="MobiDB-lite"/>
    </source>
</evidence>
<proteinExistence type="predicted"/>
<keyword evidence="3" id="KW-1185">Reference proteome</keyword>
<protein>
    <submittedName>
        <fullName evidence="2">Uncharacterized protein</fullName>
    </submittedName>
</protein>
<comment type="caution">
    <text evidence="2">The sequence shown here is derived from an EMBL/GenBank/DDBJ whole genome shotgun (WGS) entry which is preliminary data.</text>
</comment>
<evidence type="ECO:0000313" key="3">
    <source>
        <dbReference type="Proteomes" id="UP000238937"/>
    </source>
</evidence>
<feature type="region of interest" description="Disordered" evidence="1">
    <location>
        <begin position="28"/>
        <end position="56"/>
    </location>
</feature>
<accession>A0A2T1FG64</accession>
<dbReference type="RefSeq" id="WP_106311784.1">
    <property type="nucleotide sequence ID" value="NZ_PVWO01000536.1"/>
</dbReference>
<dbReference type="Proteomes" id="UP000238937">
    <property type="component" value="Unassembled WGS sequence"/>
</dbReference>
<dbReference type="EMBL" id="PVWO01000536">
    <property type="protein sequence ID" value="PSB43951.1"/>
    <property type="molecule type" value="Genomic_DNA"/>
</dbReference>
<name>A0A2T1FG64_9CYAN</name>
<organism evidence="2 3">
    <name type="scientific">Chamaesiphon polymorphus CCALA 037</name>
    <dbReference type="NCBI Taxonomy" id="2107692"/>
    <lineage>
        <taxon>Bacteria</taxon>
        <taxon>Bacillati</taxon>
        <taxon>Cyanobacteriota</taxon>
        <taxon>Cyanophyceae</taxon>
        <taxon>Gomontiellales</taxon>
        <taxon>Chamaesiphonaceae</taxon>
        <taxon>Chamaesiphon</taxon>
    </lineage>
</organism>
<evidence type="ECO:0000313" key="2">
    <source>
        <dbReference type="EMBL" id="PSB43951.1"/>
    </source>
</evidence>